<dbReference type="InterPro" id="IPR024079">
    <property type="entry name" value="MetalloPept_cat_dom_sf"/>
</dbReference>
<evidence type="ECO:0000256" key="1">
    <source>
        <dbReference type="ARBA" id="ARBA00001947"/>
    </source>
</evidence>
<keyword evidence="4" id="KW-0479">Metal-binding</keyword>
<evidence type="ECO:0000256" key="2">
    <source>
        <dbReference type="ARBA" id="ARBA00007357"/>
    </source>
</evidence>
<dbReference type="GO" id="GO:0005886">
    <property type="term" value="C:plasma membrane"/>
    <property type="evidence" value="ECO:0007669"/>
    <property type="project" value="TreeGrafter"/>
</dbReference>
<dbReference type="PROSITE" id="PS51885">
    <property type="entry name" value="NEPRILYSIN"/>
    <property type="match status" value="1"/>
</dbReference>
<evidence type="ECO:0000256" key="6">
    <source>
        <dbReference type="ARBA" id="ARBA00022833"/>
    </source>
</evidence>
<dbReference type="Gene3D" id="1.10.1380.10">
    <property type="entry name" value="Neutral endopeptidase , domain2"/>
    <property type="match status" value="1"/>
</dbReference>
<comment type="caution">
    <text evidence="10">The sequence shown here is derived from an EMBL/GenBank/DDBJ whole genome shotgun (WGS) entry which is preliminary data.</text>
</comment>
<evidence type="ECO:0000313" key="11">
    <source>
        <dbReference type="Proteomes" id="UP001321473"/>
    </source>
</evidence>
<keyword evidence="11" id="KW-1185">Reference proteome</keyword>
<gene>
    <name evidence="10" type="ORF">V5799_013187</name>
</gene>
<comment type="cofactor">
    <cofactor evidence="1">
        <name>Zn(2+)</name>
        <dbReference type="ChEBI" id="CHEBI:29105"/>
    </cofactor>
</comment>
<protein>
    <submittedName>
        <fullName evidence="10">Uncharacterized protein</fullName>
    </submittedName>
</protein>
<dbReference type="PANTHER" id="PTHR11733">
    <property type="entry name" value="ZINC METALLOPROTEASE FAMILY M13 NEPRILYSIN-RELATED"/>
    <property type="match status" value="1"/>
</dbReference>
<evidence type="ECO:0000259" key="9">
    <source>
        <dbReference type="Pfam" id="PF05649"/>
    </source>
</evidence>
<name>A0AAQ4E6L0_AMBAM</name>
<dbReference type="PANTHER" id="PTHR11733:SF241">
    <property type="entry name" value="GH26575P-RELATED"/>
    <property type="match status" value="1"/>
</dbReference>
<keyword evidence="5" id="KW-0378">Hydrolase</keyword>
<dbReference type="InterPro" id="IPR008753">
    <property type="entry name" value="Peptidase_M13_N"/>
</dbReference>
<evidence type="ECO:0000313" key="10">
    <source>
        <dbReference type="EMBL" id="KAK8770353.1"/>
    </source>
</evidence>
<keyword evidence="3" id="KW-0645">Protease</keyword>
<dbReference type="SUPFAM" id="SSF55486">
    <property type="entry name" value="Metalloproteases ('zincins'), catalytic domain"/>
    <property type="match status" value="1"/>
</dbReference>
<dbReference type="InterPro" id="IPR042089">
    <property type="entry name" value="Peptidase_M13_dom_2"/>
</dbReference>
<feature type="domain" description="Peptidase M13 N-terminal" evidence="9">
    <location>
        <begin position="51"/>
        <end position="407"/>
    </location>
</feature>
<proteinExistence type="inferred from homology"/>
<keyword evidence="6" id="KW-0862">Zinc</keyword>
<accession>A0AAQ4E6L0</accession>
<dbReference type="Pfam" id="PF01431">
    <property type="entry name" value="Peptidase_M13"/>
    <property type="match status" value="1"/>
</dbReference>
<sequence>MVSRSALAVSHSNRSSFLKAVPERGARTCDSAACMDQARLLLRQINTSRDPCDDFYAYVCEDWALTRPLPPGADRLSMDTILVDGYAELLASGLRDNATRFPAFRFLLDNCMHPQPTLFPTLHAMFLEAIRLRPWMTRTSSRRRPSAVQLSRQLAVAFRELGVDALFRPFVATDIAGAKRFVGLGEPSTVLLSGPLEKKEYEVVRRSFASLLAFFKNYTDTDVLQFEERLALMLAHPQLDTEVLTNGSMVKVRELPFLPNIEWTNLLQGVFGKGLRPVTARTYVKLSSPDYLVRLTRSDLFRFTNELLGYLLFRVTLVLSPLLDDQAARDHLASVNYARHPEFPQVLPQAQYCLRLLERFEPNLPLYVSRHFAMSLVGGESAVADMVSTLRSSLLESLQARLGPMSSMLEAHLRDRLNAVSWEPFRPPAMDMDVVRDAYVDGIYTRNPKVSTPQFFYNWIRKSLEKKLMSRMNPREGAAVYPGWTGRFLSAESRLAPPYDRLEIPLPVFDLFLNEDASLRPLQLARAAPKVYRSLLRAVYHWAFNFEHGGGDKESGGESLAWSLDQLRVCLERQYAALAWTERRVQLDATRTSWSDLWDNLALGAAMDAFLLFARRLATDYRVALLEHWDVSQLFFVYYAAYYCENSNRRFLRKMAAQGPHSPAWFRVNGPLRNMPEFALAFGCKPGSFMSPLKRCALHQ</sequence>
<evidence type="ECO:0000256" key="4">
    <source>
        <dbReference type="ARBA" id="ARBA00022723"/>
    </source>
</evidence>
<evidence type="ECO:0000256" key="5">
    <source>
        <dbReference type="ARBA" id="ARBA00022801"/>
    </source>
</evidence>
<dbReference type="InterPro" id="IPR018497">
    <property type="entry name" value="Peptidase_M13_C"/>
</dbReference>
<dbReference type="Pfam" id="PF05649">
    <property type="entry name" value="Peptidase_M13_N"/>
    <property type="match status" value="1"/>
</dbReference>
<feature type="domain" description="Peptidase M13 C-terminal" evidence="8">
    <location>
        <begin position="569"/>
        <end position="697"/>
    </location>
</feature>
<evidence type="ECO:0000256" key="7">
    <source>
        <dbReference type="ARBA" id="ARBA00023049"/>
    </source>
</evidence>
<dbReference type="EMBL" id="JARKHS020021269">
    <property type="protein sequence ID" value="KAK8770353.1"/>
    <property type="molecule type" value="Genomic_DNA"/>
</dbReference>
<organism evidence="10 11">
    <name type="scientific">Amblyomma americanum</name>
    <name type="common">Lone star tick</name>
    <dbReference type="NCBI Taxonomy" id="6943"/>
    <lineage>
        <taxon>Eukaryota</taxon>
        <taxon>Metazoa</taxon>
        <taxon>Ecdysozoa</taxon>
        <taxon>Arthropoda</taxon>
        <taxon>Chelicerata</taxon>
        <taxon>Arachnida</taxon>
        <taxon>Acari</taxon>
        <taxon>Parasitiformes</taxon>
        <taxon>Ixodida</taxon>
        <taxon>Ixodoidea</taxon>
        <taxon>Ixodidae</taxon>
        <taxon>Amblyomminae</taxon>
        <taxon>Amblyomma</taxon>
    </lineage>
</organism>
<keyword evidence="7" id="KW-0482">Metalloprotease</keyword>
<dbReference type="GO" id="GO:0004222">
    <property type="term" value="F:metalloendopeptidase activity"/>
    <property type="evidence" value="ECO:0007669"/>
    <property type="project" value="InterPro"/>
</dbReference>
<reference evidence="10 11" key="1">
    <citation type="journal article" date="2023" name="Arcadia Sci">
        <title>De novo assembly of a long-read Amblyomma americanum tick genome.</title>
        <authorList>
            <person name="Chou S."/>
            <person name="Poskanzer K.E."/>
            <person name="Rollins M."/>
            <person name="Thuy-Boun P.S."/>
        </authorList>
    </citation>
    <scope>NUCLEOTIDE SEQUENCE [LARGE SCALE GENOMIC DNA]</scope>
    <source>
        <strain evidence="10">F_SG_1</strain>
        <tissue evidence="10">Salivary glands</tissue>
    </source>
</reference>
<evidence type="ECO:0000256" key="3">
    <source>
        <dbReference type="ARBA" id="ARBA00022670"/>
    </source>
</evidence>
<evidence type="ECO:0000259" key="8">
    <source>
        <dbReference type="Pfam" id="PF01431"/>
    </source>
</evidence>
<dbReference type="InterPro" id="IPR000718">
    <property type="entry name" value="Peptidase_M13"/>
</dbReference>
<dbReference type="Gene3D" id="3.40.390.10">
    <property type="entry name" value="Collagenase (Catalytic Domain)"/>
    <property type="match status" value="2"/>
</dbReference>
<dbReference type="Proteomes" id="UP001321473">
    <property type="component" value="Unassembled WGS sequence"/>
</dbReference>
<dbReference type="GO" id="GO:0016485">
    <property type="term" value="P:protein processing"/>
    <property type="evidence" value="ECO:0007669"/>
    <property type="project" value="TreeGrafter"/>
</dbReference>
<dbReference type="AlphaFoldDB" id="A0AAQ4E6L0"/>
<comment type="similarity">
    <text evidence="2">Belongs to the peptidase M13 family.</text>
</comment>
<dbReference type="GO" id="GO:0046872">
    <property type="term" value="F:metal ion binding"/>
    <property type="evidence" value="ECO:0007669"/>
    <property type="project" value="UniProtKB-KW"/>
</dbReference>